<dbReference type="InterPro" id="IPR006797">
    <property type="entry name" value="PRELI/MSF1_dom"/>
</dbReference>
<evidence type="ECO:0000313" key="4">
    <source>
        <dbReference type="Proteomes" id="UP000245783"/>
    </source>
</evidence>
<dbReference type="OrthoDB" id="341300at2759"/>
<dbReference type="AlphaFoldDB" id="A0A316WFP9"/>
<dbReference type="RefSeq" id="XP_025373235.1">
    <property type="nucleotide sequence ID" value="XM_025517674.1"/>
</dbReference>
<feature type="domain" description="PRELI/MSF1" evidence="2">
    <location>
        <begin position="1"/>
        <end position="226"/>
    </location>
</feature>
<organism evidence="3 4">
    <name type="scientific">Ceraceosorus guamensis</name>
    <dbReference type="NCBI Taxonomy" id="1522189"/>
    <lineage>
        <taxon>Eukaryota</taxon>
        <taxon>Fungi</taxon>
        <taxon>Dikarya</taxon>
        <taxon>Basidiomycota</taxon>
        <taxon>Ustilaginomycotina</taxon>
        <taxon>Exobasidiomycetes</taxon>
        <taxon>Ceraceosorales</taxon>
        <taxon>Ceraceosoraceae</taxon>
        <taxon>Ceraceosorus</taxon>
    </lineage>
</organism>
<name>A0A316WFP9_9BASI</name>
<protein>
    <recommendedName>
        <fullName evidence="2">PRELI/MSF1 domain-containing protein</fullName>
    </recommendedName>
</protein>
<dbReference type="Pfam" id="PF04707">
    <property type="entry name" value="PRELI"/>
    <property type="match status" value="1"/>
</dbReference>
<dbReference type="InterPro" id="IPR037365">
    <property type="entry name" value="Slowmo/Ups"/>
</dbReference>
<evidence type="ECO:0000256" key="1">
    <source>
        <dbReference type="SAM" id="MobiDB-lite"/>
    </source>
</evidence>
<keyword evidence="4" id="KW-1185">Reference proteome</keyword>
<accession>A0A316WFP9</accession>
<dbReference type="GO" id="GO:0005758">
    <property type="term" value="C:mitochondrial intermembrane space"/>
    <property type="evidence" value="ECO:0007669"/>
    <property type="project" value="InterPro"/>
</dbReference>
<dbReference type="STRING" id="1522189.A0A316WFP9"/>
<feature type="region of interest" description="Disordered" evidence="1">
    <location>
        <begin position="143"/>
        <end position="165"/>
    </location>
</feature>
<evidence type="ECO:0000259" key="2">
    <source>
        <dbReference type="PROSITE" id="PS50904"/>
    </source>
</evidence>
<dbReference type="Proteomes" id="UP000245783">
    <property type="component" value="Unassembled WGS sequence"/>
</dbReference>
<dbReference type="EMBL" id="KZ819352">
    <property type="protein sequence ID" value="PWN46075.1"/>
    <property type="molecule type" value="Genomic_DNA"/>
</dbReference>
<proteinExistence type="predicted"/>
<gene>
    <name evidence="3" type="ORF">IE81DRAFT_82189</name>
</gene>
<evidence type="ECO:0000313" key="3">
    <source>
        <dbReference type="EMBL" id="PWN46075.1"/>
    </source>
</evidence>
<reference evidence="3 4" key="1">
    <citation type="journal article" date="2018" name="Mol. Biol. Evol.">
        <title>Broad Genomic Sampling Reveals a Smut Pathogenic Ancestry of the Fungal Clade Ustilaginomycotina.</title>
        <authorList>
            <person name="Kijpornyongpan T."/>
            <person name="Mondo S.J."/>
            <person name="Barry K."/>
            <person name="Sandor L."/>
            <person name="Lee J."/>
            <person name="Lipzen A."/>
            <person name="Pangilinan J."/>
            <person name="LaButti K."/>
            <person name="Hainaut M."/>
            <person name="Henrissat B."/>
            <person name="Grigoriev I.V."/>
            <person name="Spatafora J.W."/>
            <person name="Aime M.C."/>
        </authorList>
    </citation>
    <scope>NUCLEOTIDE SEQUENCE [LARGE SCALE GENOMIC DNA]</scope>
    <source>
        <strain evidence="3 4">MCA 4658</strain>
    </source>
</reference>
<dbReference type="PANTHER" id="PTHR11158">
    <property type="entry name" value="MSF1/PX19 RELATED"/>
    <property type="match status" value="1"/>
</dbReference>
<dbReference type="FunCoup" id="A0A316WFP9">
    <property type="interactions" value="118"/>
</dbReference>
<dbReference type="PROSITE" id="PS50904">
    <property type="entry name" value="PRELI_MSF1"/>
    <property type="match status" value="1"/>
</dbReference>
<sequence>MPQEHSTTSSFRASFSTLVPAYFERYPNPLANHVICADVIDRRLVPLDASSSSSSSSSSASYTRYGLRTTRLILKKGTLPAWAPKGILRNSESWVLEESLVELDAADQNEGRRMHTWTRNLDHTTVLAVTEGLTLTERISSSIKSGGDADVKGKQPLRGDQASTGIDSVSESTVACLSRGHITSSVSAAFLARRIEKFGLKRFVAHAETSHDGLLLVHAALLRAASGEPPSSHSTTMTKRGKLAQALRPPFLDGYPPSLIVRARRKYEQARGWWKDLRRGGTNDETLKRERPDGEDARRGIFRPADWLRSRLVGLRGTEERDHGTVTS</sequence>
<dbReference type="InParanoid" id="A0A316WFP9"/>
<dbReference type="GeneID" id="37039544"/>